<dbReference type="Proteomes" id="UP000199365">
    <property type="component" value="Unassembled WGS sequence"/>
</dbReference>
<dbReference type="STRING" id="157910.SAMN05445850_4632"/>
<name>A0A1H1JDI1_9BURK</name>
<dbReference type="EMBL" id="FNKX01000002">
    <property type="protein sequence ID" value="SDR47991.1"/>
    <property type="molecule type" value="Genomic_DNA"/>
</dbReference>
<keyword evidence="2" id="KW-1185">Reference proteome</keyword>
<reference evidence="2" key="1">
    <citation type="submission" date="2016-10" db="EMBL/GenBank/DDBJ databases">
        <authorList>
            <person name="Varghese N."/>
            <person name="Submissions S."/>
        </authorList>
    </citation>
    <scope>NUCLEOTIDE SEQUENCE [LARGE SCALE GENOMIC DNA]</scope>
    <source>
        <strain evidence="2">DUS833</strain>
    </source>
</reference>
<dbReference type="RefSeq" id="WP_143037213.1">
    <property type="nucleotide sequence ID" value="NZ_FNKX01000002.1"/>
</dbReference>
<evidence type="ECO:0000313" key="2">
    <source>
        <dbReference type="Proteomes" id="UP000199365"/>
    </source>
</evidence>
<evidence type="ECO:0000313" key="1">
    <source>
        <dbReference type="EMBL" id="SDR47991.1"/>
    </source>
</evidence>
<organism evidence="1 2">
    <name type="scientific">Paraburkholderia tuberum</name>
    <dbReference type="NCBI Taxonomy" id="157910"/>
    <lineage>
        <taxon>Bacteria</taxon>
        <taxon>Pseudomonadati</taxon>
        <taxon>Pseudomonadota</taxon>
        <taxon>Betaproteobacteria</taxon>
        <taxon>Burkholderiales</taxon>
        <taxon>Burkholderiaceae</taxon>
        <taxon>Paraburkholderia</taxon>
    </lineage>
</organism>
<evidence type="ECO:0008006" key="3">
    <source>
        <dbReference type="Google" id="ProtNLM"/>
    </source>
</evidence>
<accession>A0A1H1JDI1</accession>
<sequence>MSRGNRFGLARNIPAPTKRAVRQACGFGCVICGNPFIQYHHADLAFANAVEHDPRKITLLCGGCHDRVSRGTYSDEKVREHIAKPYCLTNGPAFTDLDFGSVAPNVRFAGTDIEDCVFPIRVEDYGLIMLEKPTDPNSPVQISAFFTNTRGEVSVAISQNNVLLMPQNWDATAEGTRLRIWDASRQPSLSLNLVPRQSIEIERIESTLLGWKFSGDAHSLRVTTPGAKGPNTFAGGRMSGPHVGFQFGAPRLR</sequence>
<proteinExistence type="predicted"/>
<gene>
    <name evidence="1" type="ORF">SAMN05445850_4632</name>
</gene>
<protein>
    <recommendedName>
        <fullName evidence="3">HNH endonuclease</fullName>
    </recommendedName>
</protein>
<dbReference type="AlphaFoldDB" id="A0A1H1JDI1"/>